<dbReference type="InterPro" id="IPR001650">
    <property type="entry name" value="Helicase_C-like"/>
</dbReference>
<dbReference type="GO" id="GO:0005634">
    <property type="term" value="C:nucleus"/>
    <property type="evidence" value="ECO:0007669"/>
    <property type="project" value="UniProtKB-SubCell"/>
</dbReference>
<feature type="region of interest" description="Disordered" evidence="13">
    <location>
        <begin position="21"/>
        <end position="226"/>
    </location>
</feature>
<evidence type="ECO:0000256" key="6">
    <source>
        <dbReference type="ARBA" id="ARBA00022840"/>
    </source>
</evidence>
<feature type="compositionally biased region" description="Acidic residues" evidence="13">
    <location>
        <begin position="128"/>
        <end position="144"/>
    </location>
</feature>
<dbReference type="PROSITE" id="PS51192">
    <property type="entry name" value="HELICASE_ATP_BIND_1"/>
    <property type="match status" value="1"/>
</dbReference>
<dbReference type="GO" id="GO:0031573">
    <property type="term" value="P:mitotic intra-S DNA damage checkpoint signaling"/>
    <property type="evidence" value="ECO:0007669"/>
    <property type="project" value="UniProtKB-ARBA"/>
</dbReference>
<dbReference type="PROSITE" id="PS00690">
    <property type="entry name" value="DEAH_ATP_HELICASE"/>
    <property type="match status" value="1"/>
</dbReference>
<evidence type="ECO:0000313" key="17">
    <source>
        <dbReference type="EMBL" id="KAA8917686.1"/>
    </source>
</evidence>
<dbReference type="NCBIfam" id="TIGR00614">
    <property type="entry name" value="recQ_fam"/>
    <property type="match status" value="1"/>
</dbReference>
<dbReference type="VEuPathDB" id="FungiDB:TRICI_000125"/>
<keyword evidence="6" id="KW-0067">ATP-binding</keyword>
<keyword evidence="8" id="KW-0413">Isomerase</keyword>
<keyword evidence="5" id="KW-0347">Helicase</keyword>
<dbReference type="SMART" id="SM00487">
    <property type="entry name" value="DEXDc"/>
    <property type="match status" value="1"/>
</dbReference>
<evidence type="ECO:0000256" key="13">
    <source>
        <dbReference type="SAM" id="MobiDB-lite"/>
    </source>
</evidence>
<evidence type="ECO:0000256" key="12">
    <source>
        <dbReference type="SAM" id="Coils"/>
    </source>
</evidence>
<dbReference type="GO" id="GO:0005524">
    <property type="term" value="F:ATP binding"/>
    <property type="evidence" value="ECO:0007669"/>
    <property type="project" value="UniProtKB-KW"/>
</dbReference>
<comment type="similarity">
    <text evidence="2">Belongs to the helicase family. RecQ subfamily.</text>
</comment>
<dbReference type="GO" id="GO:0031422">
    <property type="term" value="C:RecQ family helicase-topoisomerase III complex"/>
    <property type="evidence" value="ECO:0007669"/>
    <property type="project" value="UniProtKB-ARBA"/>
</dbReference>
<dbReference type="GO" id="GO:0006260">
    <property type="term" value="P:DNA replication"/>
    <property type="evidence" value="ECO:0007669"/>
    <property type="project" value="InterPro"/>
</dbReference>
<evidence type="ECO:0000256" key="10">
    <source>
        <dbReference type="ARBA" id="ARBA00034617"/>
    </source>
</evidence>
<evidence type="ECO:0000259" key="16">
    <source>
        <dbReference type="PROSITE" id="PS51194"/>
    </source>
</evidence>
<comment type="catalytic activity">
    <reaction evidence="10">
        <text>Couples ATP hydrolysis with the unwinding of duplex DNA by translocating in the 3'-5' direction.</text>
        <dbReference type="EC" id="5.6.2.4"/>
    </reaction>
</comment>
<feature type="compositionally biased region" description="Acidic residues" evidence="13">
    <location>
        <begin position="181"/>
        <end position="191"/>
    </location>
</feature>
<dbReference type="GO" id="GO:0016787">
    <property type="term" value="F:hydrolase activity"/>
    <property type="evidence" value="ECO:0007669"/>
    <property type="project" value="UniProtKB-KW"/>
</dbReference>
<dbReference type="AlphaFoldDB" id="A0A642VE83"/>
<proteinExistence type="inferred from homology"/>
<dbReference type="InterPro" id="IPR001763">
    <property type="entry name" value="Rhodanese-like_dom"/>
</dbReference>
<dbReference type="GO" id="GO:0006312">
    <property type="term" value="P:mitotic recombination"/>
    <property type="evidence" value="ECO:0007669"/>
    <property type="project" value="UniProtKB-ARBA"/>
</dbReference>
<comment type="subcellular location">
    <subcellularLocation>
        <location evidence="1">Nucleus</location>
    </subcellularLocation>
</comment>
<dbReference type="FunFam" id="3.40.50.300:FF:000296">
    <property type="entry name" value="ATP-dependent DNA helicase RecQ"/>
    <property type="match status" value="1"/>
</dbReference>
<dbReference type="PANTHER" id="PTHR13710:SF153">
    <property type="entry name" value="RECQ-LIKE DNA HELICASE BLM"/>
    <property type="match status" value="1"/>
</dbReference>
<dbReference type="InterPro" id="IPR018982">
    <property type="entry name" value="RQC_domain"/>
</dbReference>
<dbReference type="Gene3D" id="3.40.50.300">
    <property type="entry name" value="P-loop containing nucleotide triphosphate hydrolases"/>
    <property type="match status" value="2"/>
</dbReference>
<feature type="coiled-coil region" evidence="12">
    <location>
        <begin position="364"/>
        <end position="391"/>
    </location>
</feature>
<dbReference type="Pfam" id="PF16124">
    <property type="entry name" value="RecQ_Zn_bind"/>
    <property type="match status" value="1"/>
</dbReference>
<evidence type="ECO:0000256" key="11">
    <source>
        <dbReference type="ARBA" id="ARBA00034808"/>
    </source>
</evidence>
<dbReference type="GO" id="GO:0005737">
    <property type="term" value="C:cytoplasm"/>
    <property type="evidence" value="ECO:0007669"/>
    <property type="project" value="TreeGrafter"/>
</dbReference>
<feature type="domain" description="Helicase C-terminal" evidence="16">
    <location>
        <begin position="738"/>
        <end position="883"/>
    </location>
</feature>
<dbReference type="OrthoDB" id="10261556at2759"/>
<dbReference type="PROSITE" id="PS51194">
    <property type="entry name" value="HELICASE_CTER"/>
    <property type="match status" value="1"/>
</dbReference>
<dbReference type="InterPro" id="IPR004589">
    <property type="entry name" value="DNA_helicase_ATP-dep_RecQ"/>
</dbReference>
<feature type="region of interest" description="Disordered" evidence="13">
    <location>
        <begin position="1040"/>
        <end position="1155"/>
    </location>
</feature>
<dbReference type="Pfam" id="PF00271">
    <property type="entry name" value="Helicase_C"/>
    <property type="match status" value="1"/>
</dbReference>
<feature type="domain" description="Helicase ATP-binding" evidence="15">
    <location>
        <begin position="535"/>
        <end position="712"/>
    </location>
</feature>
<name>A0A642VE83_9ASCO</name>
<dbReference type="InterPro" id="IPR032284">
    <property type="entry name" value="RecQ_Zn-bd"/>
</dbReference>
<keyword evidence="7" id="KW-0238">DNA-binding</keyword>
<feature type="compositionally biased region" description="Low complexity" evidence="13">
    <location>
        <begin position="1052"/>
        <end position="1063"/>
    </location>
</feature>
<evidence type="ECO:0000256" key="8">
    <source>
        <dbReference type="ARBA" id="ARBA00023235"/>
    </source>
</evidence>
<dbReference type="InterPro" id="IPR014001">
    <property type="entry name" value="Helicase_ATP-bd"/>
</dbReference>
<evidence type="ECO:0000313" key="18">
    <source>
        <dbReference type="Proteomes" id="UP000761534"/>
    </source>
</evidence>
<dbReference type="FunFam" id="3.40.50.300:FF:000340">
    <property type="entry name" value="Bloom syndrome, RecQ helicase"/>
    <property type="match status" value="1"/>
</dbReference>
<reference evidence="17" key="1">
    <citation type="journal article" date="2019" name="G3 (Bethesda)">
        <title>Genome Assemblies of Two Rare Opportunistic Yeast Pathogens: Diutina rugosa (syn. Candida rugosa) and Trichomonascus ciferrii (syn. Candida ciferrii).</title>
        <authorList>
            <person name="Mixao V."/>
            <person name="Saus E."/>
            <person name="Hansen A.P."/>
            <person name="Lass-Florl C."/>
            <person name="Gabaldon T."/>
        </authorList>
    </citation>
    <scope>NUCLEOTIDE SEQUENCE</scope>
    <source>
        <strain evidence="17">CBS 4856</strain>
    </source>
</reference>
<dbReference type="CDD" id="cd17920">
    <property type="entry name" value="DEXHc_RecQ"/>
    <property type="match status" value="1"/>
</dbReference>
<feature type="compositionally biased region" description="Polar residues" evidence="13">
    <location>
        <begin position="1081"/>
        <end position="1112"/>
    </location>
</feature>
<dbReference type="GO" id="GO:0009378">
    <property type="term" value="F:four-way junction helicase activity"/>
    <property type="evidence" value="ECO:0007669"/>
    <property type="project" value="TreeGrafter"/>
</dbReference>
<dbReference type="SMART" id="SM00490">
    <property type="entry name" value="HELICc"/>
    <property type="match status" value="1"/>
</dbReference>
<keyword evidence="12" id="KW-0175">Coiled coil</keyword>
<dbReference type="InterPro" id="IPR027417">
    <property type="entry name" value="P-loop_NTPase"/>
</dbReference>
<dbReference type="InterPro" id="IPR011545">
    <property type="entry name" value="DEAD/DEAH_box_helicase_dom"/>
</dbReference>
<evidence type="ECO:0000259" key="14">
    <source>
        <dbReference type="PROSITE" id="PS50206"/>
    </source>
</evidence>
<dbReference type="GO" id="GO:0043138">
    <property type="term" value="F:3'-5' DNA helicase activity"/>
    <property type="evidence" value="ECO:0007669"/>
    <property type="project" value="UniProtKB-EC"/>
</dbReference>
<dbReference type="EMBL" id="SWFS01000014">
    <property type="protein sequence ID" value="KAA8917686.1"/>
    <property type="molecule type" value="Genomic_DNA"/>
</dbReference>
<feature type="compositionally biased region" description="Polar residues" evidence="13">
    <location>
        <begin position="112"/>
        <end position="125"/>
    </location>
</feature>
<keyword evidence="3" id="KW-0547">Nucleotide-binding</keyword>
<organism evidence="17 18">
    <name type="scientific">Trichomonascus ciferrii</name>
    <dbReference type="NCBI Taxonomy" id="44093"/>
    <lineage>
        <taxon>Eukaryota</taxon>
        <taxon>Fungi</taxon>
        <taxon>Dikarya</taxon>
        <taxon>Ascomycota</taxon>
        <taxon>Saccharomycotina</taxon>
        <taxon>Dipodascomycetes</taxon>
        <taxon>Dipodascales</taxon>
        <taxon>Trichomonascaceae</taxon>
        <taxon>Trichomonascus</taxon>
        <taxon>Trichomonascus ciferrii complex</taxon>
    </lineage>
</organism>
<evidence type="ECO:0000256" key="1">
    <source>
        <dbReference type="ARBA" id="ARBA00004123"/>
    </source>
</evidence>
<evidence type="ECO:0000256" key="3">
    <source>
        <dbReference type="ARBA" id="ARBA00022741"/>
    </source>
</evidence>
<dbReference type="SUPFAM" id="SSF52540">
    <property type="entry name" value="P-loop containing nucleoside triphosphate hydrolases"/>
    <property type="match status" value="2"/>
</dbReference>
<feature type="compositionally biased region" description="Acidic residues" evidence="13">
    <location>
        <begin position="156"/>
        <end position="169"/>
    </location>
</feature>
<dbReference type="GO" id="GO:0000729">
    <property type="term" value="P:DNA double-strand break processing"/>
    <property type="evidence" value="ECO:0007669"/>
    <property type="project" value="UniProtKB-ARBA"/>
</dbReference>
<dbReference type="Proteomes" id="UP000761534">
    <property type="component" value="Unassembled WGS sequence"/>
</dbReference>
<dbReference type="EC" id="5.6.2.4" evidence="11"/>
<dbReference type="InterPro" id="IPR036390">
    <property type="entry name" value="WH_DNA-bd_sf"/>
</dbReference>
<dbReference type="Gene3D" id="1.10.10.10">
    <property type="entry name" value="Winged helix-like DNA-binding domain superfamily/Winged helix DNA-binding domain"/>
    <property type="match status" value="1"/>
</dbReference>
<keyword evidence="18" id="KW-1185">Reference proteome</keyword>
<dbReference type="CDD" id="cd18794">
    <property type="entry name" value="SF2_C_RecQ"/>
    <property type="match status" value="1"/>
</dbReference>
<dbReference type="GO" id="GO:0000724">
    <property type="term" value="P:double-strand break repair via homologous recombination"/>
    <property type="evidence" value="ECO:0007669"/>
    <property type="project" value="UniProtKB-ARBA"/>
</dbReference>
<dbReference type="InterPro" id="IPR036388">
    <property type="entry name" value="WH-like_DNA-bd_sf"/>
</dbReference>
<evidence type="ECO:0000256" key="7">
    <source>
        <dbReference type="ARBA" id="ARBA00023125"/>
    </source>
</evidence>
<protein>
    <recommendedName>
        <fullName evidence="11">DNA 3'-5' helicase</fullName>
        <ecNumber evidence="11">5.6.2.4</ecNumber>
    </recommendedName>
</protein>
<accession>A0A642VE83</accession>
<dbReference type="Pfam" id="PF00270">
    <property type="entry name" value="DEAD"/>
    <property type="match status" value="1"/>
</dbReference>
<dbReference type="PROSITE" id="PS50206">
    <property type="entry name" value="RHODANESE_3"/>
    <property type="match status" value="1"/>
</dbReference>
<gene>
    <name evidence="17" type="ORF">TRICI_000125</name>
</gene>
<feature type="domain" description="Rhodanese" evidence="14">
    <location>
        <begin position="749"/>
        <end position="794"/>
    </location>
</feature>
<feature type="compositionally biased region" description="Polar residues" evidence="13">
    <location>
        <begin position="71"/>
        <end position="80"/>
    </location>
</feature>
<keyword evidence="4" id="KW-0378">Hydrolase</keyword>
<dbReference type="SMART" id="SM00956">
    <property type="entry name" value="RQC"/>
    <property type="match status" value="1"/>
</dbReference>
<dbReference type="Pfam" id="PF09382">
    <property type="entry name" value="RQC"/>
    <property type="match status" value="1"/>
</dbReference>
<comment type="caution">
    <text evidence="17">The sequence shown here is derived from an EMBL/GenBank/DDBJ whole genome shotgun (WGS) entry which is preliminary data.</text>
</comment>
<evidence type="ECO:0000259" key="15">
    <source>
        <dbReference type="PROSITE" id="PS51192"/>
    </source>
</evidence>
<evidence type="ECO:0000256" key="4">
    <source>
        <dbReference type="ARBA" id="ARBA00022801"/>
    </source>
</evidence>
<dbReference type="GO" id="GO:0003677">
    <property type="term" value="F:DNA binding"/>
    <property type="evidence" value="ECO:0007669"/>
    <property type="project" value="UniProtKB-KW"/>
</dbReference>
<dbReference type="InterPro" id="IPR002464">
    <property type="entry name" value="DNA/RNA_helicase_DEAH_CS"/>
</dbReference>
<dbReference type="PANTHER" id="PTHR13710">
    <property type="entry name" value="DNA HELICASE RECQ FAMILY MEMBER"/>
    <property type="match status" value="1"/>
</dbReference>
<keyword evidence="9" id="KW-0539">Nucleus</keyword>
<evidence type="ECO:0000256" key="5">
    <source>
        <dbReference type="ARBA" id="ARBA00022806"/>
    </source>
</evidence>
<evidence type="ECO:0000256" key="9">
    <source>
        <dbReference type="ARBA" id="ARBA00023242"/>
    </source>
</evidence>
<evidence type="ECO:0000256" key="2">
    <source>
        <dbReference type="ARBA" id="ARBA00005446"/>
    </source>
</evidence>
<dbReference type="SUPFAM" id="SSF46785">
    <property type="entry name" value="Winged helix' DNA-binding domain"/>
    <property type="match status" value="1"/>
</dbReference>
<sequence length="1155" mass="130262">MRRPENNLSKHLEWLRSSQANVPLPKDALGLATYDGPVSEPDRGSGPVEARQNEDDGVMETTARSSDDTRSNTTVHQTPVRQIMNGAADETPLTIDLTADEEDIRDRGLPKTTPTNSRPNYQHIQSILEDDDDDDDDNDDEMKDQDERPGSGGEFMDIDNPEPVPELEPELEHEPAPAPETELESEPEPDANAERGLEPEAEPEVGVEPEAQVAQDEGNTNGDVDMEAVRRVEKDLGFTSESDIEVDAVEGNGEPVSVLRKRARDTTAMTAANLSEDRVIDSYPVNDYSAPVNIVSSPLVAARSDNDDNNVPLLSNDDLDLDGCGVELTDSQYELMSRYRQLENDALCEKISILERIIDEGLSKAEFKDNLARLESRIQAYRDKITDITESNTNGEAEEFLERSSPQNYDKYDVVCVDSDDVMPDNDQQMQVNEFSEPLTDDHDDELLNDFLRNRDAAQFMTPTKNDRNAPIEIPESSPLQHVHSSPQGLVGPQVDSQVQSIYATRNYPWDSEVTYSLKQVFKLPSFRQNQKEAINATLDGKDVLVLMPTGGGKSLCYQLPALVKGGNTQGITVVISPLISLMQDQVEQLKSKGIRAEVINSKCTGPEKTARFNMMMNDGLDLLYLSPEMLSASTRMQRSLDRLKNEKKIARFVIDEAHCVSSWGHDFRTDYKELENLKLQYPEVPIMALTATATRPVQLDITRCLRDDPIFLKQTFNRPNLHYEVREKGSQEKAISQIKDLVTKDFAGKTGIIYCHSRKSCEDTCHKLKREGVRVEFYHGGMEPSQRERVQEFWQKGYVTTICATIAFGMGIDKPDVRYVVHLTLPQTMEGYYQETGRAGRDGKPSKCILFYSYKDATMMKRLISTDNEMTRDHKTKMLELFRKIVLYCEEVGACRRRQILEYFEERFDPSLCNKTCDNCKSNVSENWAKKDVTDYAKAIIEMMGEIQNYTVPLGHCIDVFRGSKKKSVVESGHDRIKSHGKGRDLDPTTADRIFHGLLAEGYLQEYQKYSGRFAQSYLKRTEDSKKVLQGQRKVIMRFPDVTTKNKRKSTTTNRRNNNSNNAAEDVDMFNDDAHDSGEEMNTSEFFGTEATTSRPAANSSTRGKSRNTANTRKRKQPNSNRGNYQKKRATTSNNTSKSKKPAAPSGRFDAMPI</sequence>